<keyword evidence="1" id="KW-0812">Transmembrane</keyword>
<feature type="transmembrane region" description="Helical" evidence="1">
    <location>
        <begin position="174"/>
        <end position="194"/>
    </location>
</feature>
<reference evidence="2 3" key="1">
    <citation type="submission" date="2013-03" db="EMBL/GenBank/DDBJ databases">
        <title>The Genome Sequence of Enterococcus saccharolyticus ATCC_43076 (Illumina only assembly).</title>
        <authorList>
            <consortium name="The Broad Institute Genomics Platform"/>
            <consortium name="The Broad Institute Genome Sequencing Center for Infectious Disease"/>
            <person name="Earl A."/>
            <person name="Russ C."/>
            <person name="Gilmore M."/>
            <person name="Surin D."/>
            <person name="Walker B."/>
            <person name="Young S."/>
            <person name="Zeng Q."/>
            <person name="Gargeya S."/>
            <person name="Fitzgerald M."/>
            <person name="Haas B."/>
            <person name="Abouelleil A."/>
            <person name="Allen A.W."/>
            <person name="Alvarado L."/>
            <person name="Arachchi H.M."/>
            <person name="Berlin A.M."/>
            <person name="Chapman S.B."/>
            <person name="Gainer-Dewar J."/>
            <person name="Goldberg J."/>
            <person name="Griggs A."/>
            <person name="Gujja S."/>
            <person name="Hansen M."/>
            <person name="Howarth C."/>
            <person name="Imamovic A."/>
            <person name="Ireland A."/>
            <person name="Larimer J."/>
            <person name="McCowan C."/>
            <person name="Murphy C."/>
            <person name="Pearson M."/>
            <person name="Poon T.W."/>
            <person name="Priest M."/>
            <person name="Roberts A."/>
            <person name="Saif S."/>
            <person name="Shea T."/>
            <person name="Sisk P."/>
            <person name="Sykes S."/>
            <person name="Wortman J."/>
            <person name="Nusbaum C."/>
            <person name="Birren B."/>
        </authorList>
    </citation>
    <scope>NUCLEOTIDE SEQUENCE [LARGE SCALE GENOMIC DNA]</scope>
    <source>
        <strain evidence="2 3">ATCC 43076</strain>
    </source>
</reference>
<keyword evidence="1" id="KW-1133">Transmembrane helix</keyword>
<dbReference type="Pfam" id="PF13687">
    <property type="entry name" value="DUF4153"/>
    <property type="match status" value="1"/>
</dbReference>
<protein>
    <recommendedName>
        <fullName evidence="4">DUF4153 domain-containing protein</fullName>
    </recommendedName>
</protein>
<keyword evidence="3" id="KW-1185">Reference proteome</keyword>
<dbReference type="AlphaFoldDB" id="S0NJ47"/>
<dbReference type="RefSeq" id="WP_016175235.1">
    <property type="nucleotide sequence ID" value="NZ_KE136389.1"/>
</dbReference>
<evidence type="ECO:0000313" key="3">
    <source>
        <dbReference type="Proteomes" id="UP000014136"/>
    </source>
</evidence>
<evidence type="ECO:0000256" key="1">
    <source>
        <dbReference type="SAM" id="Phobius"/>
    </source>
</evidence>
<feature type="transmembrane region" description="Helical" evidence="1">
    <location>
        <begin position="320"/>
        <end position="339"/>
    </location>
</feature>
<feature type="transmembrane region" description="Helical" evidence="1">
    <location>
        <begin position="45"/>
        <end position="66"/>
    </location>
</feature>
<feature type="transmembrane region" description="Helical" evidence="1">
    <location>
        <begin position="223"/>
        <end position="245"/>
    </location>
</feature>
<dbReference type="STRING" id="41997.RV16_GL001687"/>
<feature type="transmembrane region" description="Helical" evidence="1">
    <location>
        <begin position="257"/>
        <end position="278"/>
    </location>
</feature>
<feature type="transmembrane region" description="Helical" evidence="1">
    <location>
        <begin position="78"/>
        <end position="94"/>
    </location>
</feature>
<organism evidence="2 3">
    <name type="scientific">Enterococcus saccharolyticus subsp. saccharolyticus ATCC 43076</name>
    <dbReference type="NCBI Taxonomy" id="1139996"/>
    <lineage>
        <taxon>Bacteria</taxon>
        <taxon>Bacillati</taxon>
        <taxon>Bacillota</taxon>
        <taxon>Bacilli</taxon>
        <taxon>Lactobacillales</taxon>
        <taxon>Enterococcaceae</taxon>
        <taxon>Enterococcus</taxon>
    </lineage>
</organism>
<dbReference type="eggNOG" id="COG1835">
    <property type="taxonomic scope" value="Bacteria"/>
</dbReference>
<feature type="transmembrane region" description="Helical" evidence="1">
    <location>
        <begin position="21"/>
        <end position="39"/>
    </location>
</feature>
<evidence type="ECO:0000313" key="2">
    <source>
        <dbReference type="EMBL" id="EOT28918.1"/>
    </source>
</evidence>
<proteinExistence type="predicted"/>
<gene>
    <name evidence="2" type="ORF">OMQ_01440</name>
</gene>
<feature type="transmembrane region" description="Helical" evidence="1">
    <location>
        <begin position="100"/>
        <end position="123"/>
    </location>
</feature>
<feature type="transmembrane region" description="Helical" evidence="1">
    <location>
        <begin position="144"/>
        <end position="168"/>
    </location>
</feature>
<dbReference type="OrthoDB" id="9809196at2"/>
<dbReference type="PATRIC" id="fig|1139996.3.peg.1421"/>
<accession>S0NJ47</accession>
<dbReference type="InterPro" id="IPR025291">
    <property type="entry name" value="DUF4153"/>
</dbReference>
<evidence type="ECO:0008006" key="4">
    <source>
        <dbReference type="Google" id="ProtNLM"/>
    </source>
</evidence>
<sequence>MSFAQKSQARLKNMSLAITRFWFSILFFLATTGTVMFAIETETDLGKEILTLLIAGLLGIAVRLISERLFNRPFQVPLLLYANVLLFSVGYYLYLYYTDFYLYLTGVRSAILVFVICLSIIWIPSIKRDEFAFSRSFMVFFKAIFVAFLFSLVLMLGLFAIVGAYSFLIQAIDYNIYAHIGAFTWFGFFTLYFLSLIPHFPKDYSLADENYLRSASVPKFLEILLSYIVIPIIIAYTLILLLYIVQNITGDFWNNSLLEPLLVSYVVAGWFTLFLIDTLENKTVRVFKKLFPPLLFIVTGLQGASSFIKYQQLGITDGRYFILLFVIFSTLSSLLYLFWHRKMAWIPGLLIILSIISILPYIDAVSIGTYSQTQQLEATLTRNNMLENNKIQPNTKLSKADKRRIVESYNYLQKVDELEKLPYFDTNYLSSRDFAQVFGFERYSLDEVTPNEGRQQPKNVYIDMDQEDSLQLDVSNANLFIPFSVYDGKILQANDTNELTVTYQNQEYQLVWEEDAEKQLRVVLKDQETTLASYDLRFLREIEKLNISNESVTLPPEDLTFSEEFDNVTLTLYVTRLFVEEKRNIDGDFYLLLSFNN</sequence>
<dbReference type="HOGENOM" id="CLU_030795_1_0_9"/>
<name>S0NJ47_9ENTE</name>
<keyword evidence="1" id="KW-0472">Membrane</keyword>
<dbReference type="Proteomes" id="UP000014136">
    <property type="component" value="Unassembled WGS sequence"/>
</dbReference>
<comment type="caution">
    <text evidence="2">The sequence shown here is derived from an EMBL/GenBank/DDBJ whole genome shotgun (WGS) entry which is preliminary data.</text>
</comment>
<dbReference type="EMBL" id="AHYT01000005">
    <property type="protein sequence ID" value="EOT28918.1"/>
    <property type="molecule type" value="Genomic_DNA"/>
</dbReference>
<feature type="transmembrane region" description="Helical" evidence="1">
    <location>
        <begin position="344"/>
        <end position="362"/>
    </location>
</feature>
<feature type="transmembrane region" description="Helical" evidence="1">
    <location>
        <begin position="290"/>
        <end position="308"/>
    </location>
</feature>